<evidence type="ECO:0000313" key="1">
    <source>
        <dbReference type="EMBL" id="PFH53504.1"/>
    </source>
</evidence>
<name>A0A2A9NVU0_9AGAR</name>
<dbReference type="Proteomes" id="UP000242287">
    <property type="component" value="Unassembled WGS sequence"/>
</dbReference>
<gene>
    <name evidence="1" type="ORF">AMATHDRAFT_137447</name>
</gene>
<protein>
    <submittedName>
        <fullName evidence="1">Uncharacterized protein</fullName>
    </submittedName>
</protein>
<reference evidence="1 2" key="1">
    <citation type="submission" date="2014-02" db="EMBL/GenBank/DDBJ databases">
        <title>Transposable element dynamics among asymbiotic and ectomycorrhizal Amanita fungi.</title>
        <authorList>
            <consortium name="DOE Joint Genome Institute"/>
            <person name="Hess J."/>
            <person name="Skrede I."/>
            <person name="Wolfe B."/>
            <person name="LaButti K."/>
            <person name="Ohm R.A."/>
            <person name="Grigoriev I.V."/>
            <person name="Pringle A."/>
        </authorList>
    </citation>
    <scope>NUCLEOTIDE SEQUENCE [LARGE SCALE GENOMIC DNA]</scope>
    <source>
        <strain evidence="1 2">SKay4041</strain>
    </source>
</reference>
<keyword evidence="2" id="KW-1185">Reference proteome</keyword>
<sequence length="76" mass="8611">MCYREVQCTRYACGHEVPHSDRRVDCGSGHCRYSSSHATPCSNCASACKQWLRPAQMQVTRTERTHCYHCTTAPAM</sequence>
<dbReference type="OrthoDB" id="2816594at2759"/>
<dbReference type="EMBL" id="KZ301973">
    <property type="protein sequence ID" value="PFH53504.1"/>
    <property type="molecule type" value="Genomic_DNA"/>
</dbReference>
<accession>A0A2A9NVU0</accession>
<organism evidence="1 2">
    <name type="scientific">Amanita thiersii Skay4041</name>
    <dbReference type="NCBI Taxonomy" id="703135"/>
    <lineage>
        <taxon>Eukaryota</taxon>
        <taxon>Fungi</taxon>
        <taxon>Dikarya</taxon>
        <taxon>Basidiomycota</taxon>
        <taxon>Agaricomycotina</taxon>
        <taxon>Agaricomycetes</taxon>
        <taxon>Agaricomycetidae</taxon>
        <taxon>Agaricales</taxon>
        <taxon>Pluteineae</taxon>
        <taxon>Amanitaceae</taxon>
        <taxon>Amanita</taxon>
    </lineage>
</organism>
<evidence type="ECO:0000313" key="2">
    <source>
        <dbReference type="Proteomes" id="UP000242287"/>
    </source>
</evidence>
<dbReference type="AlphaFoldDB" id="A0A2A9NVU0"/>
<proteinExistence type="predicted"/>